<dbReference type="HOGENOM" id="CLU_2893340_0_0_2"/>
<dbReference type="EMBL" id="AOHS01000037">
    <property type="protein sequence ID" value="ELY29281.1"/>
    <property type="molecule type" value="Genomic_DNA"/>
</dbReference>
<keyword evidence="1" id="KW-1133">Transmembrane helix</keyword>
<dbReference type="KEGG" id="nmg:Nmag_1832"/>
<gene>
    <name evidence="2" type="ordered locus">Nmag_1832</name>
    <name evidence="3" type="ORF">C500_11205</name>
</gene>
<evidence type="ECO:0000313" key="5">
    <source>
        <dbReference type="Proteomes" id="UP000011543"/>
    </source>
</evidence>
<dbReference type="Proteomes" id="UP000001879">
    <property type="component" value="Chromosome"/>
</dbReference>
<reference evidence="4" key="1">
    <citation type="submission" date="2010-02" db="EMBL/GenBank/DDBJ databases">
        <title>Complete sequence of chromosome of Natrialba magadii ATCC 43099.</title>
        <authorList>
            <consortium name="US DOE Joint Genome Institute"/>
            <person name="Lucas S."/>
            <person name="Copeland A."/>
            <person name="Lapidus A."/>
            <person name="Cheng J.-F."/>
            <person name="Bruce D."/>
            <person name="Goodwin L."/>
            <person name="Pitluck S."/>
            <person name="Davenport K."/>
            <person name="Saunders E."/>
            <person name="Detter J.C."/>
            <person name="Han C."/>
            <person name="Tapia R."/>
            <person name="Land M."/>
            <person name="Hauser L."/>
            <person name="Kyrpides N."/>
            <person name="Mikhailova N."/>
            <person name="De Castro R.E."/>
            <person name="Maupin-Furlow J.A."/>
            <person name="Woyke T."/>
        </authorList>
    </citation>
    <scope>NUCLEOTIDE SEQUENCE [LARGE SCALE GENOMIC DNA]</scope>
    <source>
        <strain evidence="4">ATCC 43099 / DSM 3394 / CCM 3739 / CIP 104546 / IAM 13178 / JCM 8861 / NBRC 102185 / NCIMB 2190 / MS3</strain>
    </source>
</reference>
<protein>
    <submittedName>
        <fullName evidence="2">Uncharacterized protein</fullName>
    </submittedName>
</protein>
<dbReference type="PaxDb" id="547559-Nmag_1832"/>
<keyword evidence="1" id="KW-0812">Transmembrane</keyword>
<evidence type="ECO:0000313" key="3">
    <source>
        <dbReference type="EMBL" id="ELY29281.1"/>
    </source>
</evidence>
<dbReference type="AlphaFoldDB" id="D3SUZ8"/>
<dbReference type="EMBL" id="CP001932">
    <property type="protein sequence ID" value="ADD05406.1"/>
    <property type="molecule type" value="Genomic_DNA"/>
</dbReference>
<reference evidence="2 4" key="2">
    <citation type="journal article" date="2012" name="BMC Genomics">
        <title>A comparative genomics perspective on the genetic content of the alkaliphilic haloarchaeon Natrialba magadii ATCC 43099T.</title>
        <authorList>
            <person name="Siddaramappa S."/>
            <person name="Challacombe J.F."/>
            <person name="Decastro R.E."/>
            <person name="Pfeiffer F."/>
            <person name="Sastre D.E."/>
            <person name="Gimenez M.I."/>
            <person name="Paggi R.A."/>
            <person name="Detter J.C."/>
            <person name="Davenport K.W."/>
            <person name="Goodwin L.A."/>
            <person name="Kyrpides N."/>
            <person name="Tapia R."/>
            <person name="Pitluck S."/>
            <person name="Lucas S."/>
            <person name="Woyke T."/>
            <person name="Maupin-Furlow J.A."/>
        </authorList>
    </citation>
    <scope>NUCLEOTIDE SEQUENCE [LARGE SCALE GENOMIC DNA]</scope>
    <source>
        <strain evidence="2">ATCC 43099</strain>
        <strain evidence="4">ATCC 43099 / DSM 3394 / CCM 3739 / CIP 104546 / IAM 13178 / JCM 8861 / NBRC 102185 / NCIMB 2190 / MS3</strain>
    </source>
</reference>
<keyword evidence="4" id="KW-1185">Reference proteome</keyword>
<reference evidence="2" key="4">
    <citation type="submission" date="2016-09" db="EMBL/GenBank/DDBJ databases">
        <authorList>
            <person name="Pfeiffer F."/>
        </authorList>
    </citation>
    <scope>NUCLEOTIDE SEQUENCE</scope>
    <source>
        <strain evidence="2">ATCC 43099</strain>
    </source>
</reference>
<name>D3SUZ8_NATMM</name>
<sequence>MATPRTRQQDILLLLASIQVSIFVLVIPMLWPLFLGSVLILLHVGRGEYHRQLAESDNAAEQ</sequence>
<reference evidence="3 5" key="3">
    <citation type="journal article" date="2014" name="PLoS Genet.">
        <title>Phylogenetically driven sequencing of extremely halophilic archaea reveals strategies for static and dynamic osmo-response.</title>
        <authorList>
            <person name="Becker E.A."/>
            <person name="Seitzer P.M."/>
            <person name="Tritt A."/>
            <person name="Larsen D."/>
            <person name="Krusor M."/>
            <person name="Yao A.I."/>
            <person name="Wu D."/>
            <person name="Madern D."/>
            <person name="Eisen J.A."/>
            <person name="Darling A.E."/>
            <person name="Facciotti M.T."/>
        </authorList>
    </citation>
    <scope>NUCLEOTIDE SEQUENCE [LARGE SCALE GENOMIC DNA]</scope>
    <source>
        <strain evidence="5">ATCC 43099 / DSM 3394 / CCM 3739 / CIP 104546 / IAM 13178 / JCM 8861 / NBRC 102185 / NCIMB 2190 / MS3</strain>
        <strain evidence="3">MS-3</strain>
    </source>
</reference>
<feature type="transmembrane region" description="Helical" evidence="1">
    <location>
        <begin position="12"/>
        <end position="34"/>
    </location>
</feature>
<dbReference type="OrthoDB" id="168521at2157"/>
<dbReference type="Proteomes" id="UP000011543">
    <property type="component" value="Unassembled WGS sequence"/>
</dbReference>
<keyword evidence="1" id="KW-0472">Membrane</keyword>
<evidence type="ECO:0000256" key="1">
    <source>
        <dbReference type="SAM" id="Phobius"/>
    </source>
</evidence>
<proteinExistence type="predicted"/>
<evidence type="ECO:0000313" key="2">
    <source>
        <dbReference type="EMBL" id="ADD05406.1"/>
    </source>
</evidence>
<dbReference type="RefSeq" id="WP_004267611.1">
    <property type="nucleotide sequence ID" value="NC_013922.1"/>
</dbReference>
<organism evidence="2 4">
    <name type="scientific">Natrialba magadii (strain ATCC 43099 / DSM 3394 / CCM 3739 / CIP 104546 / IAM 13178 / JCM 8861 / NBRC 102185 / NCIMB 2190 / MS3)</name>
    <name type="common">Natronobacterium magadii</name>
    <dbReference type="NCBI Taxonomy" id="547559"/>
    <lineage>
        <taxon>Archaea</taxon>
        <taxon>Methanobacteriati</taxon>
        <taxon>Methanobacteriota</taxon>
        <taxon>Stenosarchaea group</taxon>
        <taxon>Halobacteria</taxon>
        <taxon>Halobacteriales</taxon>
        <taxon>Natrialbaceae</taxon>
        <taxon>Natrialba</taxon>
    </lineage>
</organism>
<evidence type="ECO:0000313" key="4">
    <source>
        <dbReference type="Proteomes" id="UP000001879"/>
    </source>
</evidence>
<dbReference type="GeneID" id="8824673"/>
<dbReference type="PATRIC" id="fig|547559.17.peg.2214"/>
<accession>D3SUZ8</accession>